<keyword evidence="5" id="KW-0238">DNA-binding</keyword>
<evidence type="ECO:0000256" key="6">
    <source>
        <dbReference type="ARBA" id="ARBA00023163"/>
    </source>
</evidence>
<keyword evidence="2" id="KW-0678">Repressor</keyword>
<evidence type="ECO:0000256" key="2">
    <source>
        <dbReference type="ARBA" id="ARBA00022491"/>
    </source>
</evidence>
<evidence type="ECO:0000256" key="4">
    <source>
        <dbReference type="ARBA" id="ARBA00023015"/>
    </source>
</evidence>
<evidence type="ECO:0000256" key="3">
    <source>
        <dbReference type="ARBA" id="ARBA00022833"/>
    </source>
</evidence>
<keyword evidence="6" id="KW-0804">Transcription</keyword>
<organism evidence="7">
    <name type="scientific">hydrothermal vent metagenome</name>
    <dbReference type="NCBI Taxonomy" id="652676"/>
    <lineage>
        <taxon>unclassified sequences</taxon>
        <taxon>metagenomes</taxon>
        <taxon>ecological metagenomes</taxon>
    </lineage>
</organism>
<accession>A0A3B1CNC5</accession>
<dbReference type="InterPro" id="IPR036390">
    <property type="entry name" value="WH_DNA-bd_sf"/>
</dbReference>
<dbReference type="PANTHER" id="PTHR33202:SF8">
    <property type="entry name" value="PEROXIDE-RESPONSIVE REPRESSOR PERR"/>
    <property type="match status" value="1"/>
</dbReference>
<dbReference type="GO" id="GO:0008270">
    <property type="term" value="F:zinc ion binding"/>
    <property type="evidence" value="ECO:0007669"/>
    <property type="project" value="TreeGrafter"/>
</dbReference>
<dbReference type="InterPro" id="IPR036388">
    <property type="entry name" value="WH-like_DNA-bd_sf"/>
</dbReference>
<proteinExistence type="inferred from homology"/>
<gene>
    <name evidence="7" type="ORF">MNBD_NITROSPIRAE02-1466</name>
</gene>
<reference evidence="7" key="1">
    <citation type="submission" date="2018-06" db="EMBL/GenBank/DDBJ databases">
        <authorList>
            <person name="Zhirakovskaya E."/>
        </authorList>
    </citation>
    <scope>NUCLEOTIDE SEQUENCE</scope>
</reference>
<protein>
    <submittedName>
        <fullName evidence="7">Peroxide stress regulator PerR, FUR family</fullName>
    </submittedName>
</protein>
<evidence type="ECO:0000256" key="1">
    <source>
        <dbReference type="ARBA" id="ARBA00007957"/>
    </source>
</evidence>
<dbReference type="SUPFAM" id="SSF46785">
    <property type="entry name" value="Winged helix' DNA-binding domain"/>
    <property type="match status" value="1"/>
</dbReference>
<dbReference type="EMBL" id="UOGH01000070">
    <property type="protein sequence ID" value="VAX27991.1"/>
    <property type="molecule type" value="Genomic_DNA"/>
</dbReference>
<dbReference type="AlphaFoldDB" id="A0A3B1CNC5"/>
<dbReference type="Gene3D" id="3.30.1490.190">
    <property type="match status" value="1"/>
</dbReference>
<evidence type="ECO:0000313" key="7">
    <source>
        <dbReference type="EMBL" id="VAX27991.1"/>
    </source>
</evidence>
<dbReference type="GO" id="GO:0003700">
    <property type="term" value="F:DNA-binding transcription factor activity"/>
    <property type="evidence" value="ECO:0007669"/>
    <property type="project" value="InterPro"/>
</dbReference>
<dbReference type="InterPro" id="IPR054685">
    <property type="entry name" value="Rubredox_RCKP"/>
</dbReference>
<comment type="similarity">
    <text evidence="1">Belongs to the Fur family.</text>
</comment>
<dbReference type="CDD" id="cd07153">
    <property type="entry name" value="Fur_like"/>
    <property type="match status" value="1"/>
</dbReference>
<dbReference type="NCBIfam" id="NF045720">
    <property type="entry name" value="rubredox_RCKP"/>
    <property type="match status" value="1"/>
</dbReference>
<keyword evidence="3" id="KW-0862">Zinc</keyword>
<dbReference type="InterPro" id="IPR043135">
    <property type="entry name" value="Fur_C"/>
</dbReference>
<sequence length="172" mass="19634">MKIDRHREIGFKLTPQRLAILEYLEGNTSHPAAEDIYREVKKRFPTMSFATVYNTLEALKRRGGVLELTIDPDRKHYDPNTEPHHHLICLKCKQIVDVHKDFKIKIPSEQKQGFKVTGNHIEFYGICPECIKKGGVNMAVFKCESCGATKEGRCKPKKCPKCSETGTMKKEG</sequence>
<dbReference type="PANTHER" id="PTHR33202">
    <property type="entry name" value="ZINC UPTAKE REGULATION PROTEIN"/>
    <property type="match status" value="1"/>
</dbReference>
<dbReference type="InterPro" id="IPR002481">
    <property type="entry name" value="FUR"/>
</dbReference>
<dbReference type="Gene3D" id="1.10.10.10">
    <property type="entry name" value="Winged helix-like DNA-binding domain superfamily/Winged helix DNA-binding domain"/>
    <property type="match status" value="1"/>
</dbReference>
<keyword evidence="4" id="KW-0805">Transcription regulation</keyword>
<dbReference type="GO" id="GO:1900376">
    <property type="term" value="P:regulation of secondary metabolite biosynthetic process"/>
    <property type="evidence" value="ECO:0007669"/>
    <property type="project" value="TreeGrafter"/>
</dbReference>
<dbReference type="Pfam" id="PF01475">
    <property type="entry name" value="FUR"/>
    <property type="match status" value="1"/>
</dbReference>
<dbReference type="GO" id="GO:0000976">
    <property type="term" value="F:transcription cis-regulatory region binding"/>
    <property type="evidence" value="ECO:0007669"/>
    <property type="project" value="TreeGrafter"/>
</dbReference>
<evidence type="ECO:0000256" key="5">
    <source>
        <dbReference type="ARBA" id="ARBA00023125"/>
    </source>
</evidence>
<name>A0A3B1CNC5_9ZZZZ</name>
<dbReference type="GO" id="GO:0045892">
    <property type="term" value="P:negative regulation of DNA-templated transcription"/>
    <property type="evidence" value="ECO:0007669"/>
    <property type="project" value="TreeGrafter"/>
</dbReference>